<accession>A0ABN7VIP2</accession>
<feature type="non-terminal residue" evidence="2">
    <location>
        <position position="117"/>
    </location>
</feature>
<feature type="region of interest" description="Disordered" evidence="1">
    <location>
        <begin position="1"/>
        <end position="57"/>
    </location>
</feature>
<evidence type="ECO:0000256" key="1">
    <source>
        <dbReference type="SAM" id="MobiDB-lite"/>
    </source>
</evidence>
<protein>
    <submittedName>
        <fullName evidence="2">5293_t:CDS:1</fullName>
    </submittedName>
</protein>
<dbReference type="Proteomes" id="UP000789901">
    <property type="component" value="Unassembled WGS sequence"/>
</dbReference>
<sequence length="117" mass="13640">MQDPIKPDQVRSDEARSDKAKPDEARSNKARSDKARPDKARPDEARPNEARLDETVEAKPIQEVLFHLKKKVKLHKKHLPYSQFEISEPNKEPVQKKEVVVYSKKESRLRKKAPTKF</sequence>
<keyword evidence="3" id="KW-1185">Reference proteome</keyword>
<evidence type="ECO:0000313" key="3">
    <source>
        <dbReference type="Proteomes" id="UP000789901"/>
    </source>
</evidence>
<comment type="caution">
    <text evidence="2">The sequence shown here is derived from an EMBL/GenBank/DDBJ whole genome shotgun (WGS) entry which is preliminary data.</text>
</comment>
<dbReference type="EMBL" id="CAJVQB010015733">
    <property type="protein sequence ID" value="CAG8776263.1"/>
    <property type="molecule type" value="Genomic_DNA"/>
</dbReference>
<name>A0ABN7VIP2_GIGMA</name>
<reference evidence="2 3" key="1">
    <citation type="submission" date="2021-06" db="EMBL/GenBank/DDBJ databases">
        <authorList>
            <person name="Kallberg Y."/>
            <person name="Tangrot J."/>
            <person name="Rosling A."/>
        </authorList>
    </citation>
    <scope>NUCLEOTIDE SEQUENCE [LARGE SCALE GENOMIC DNA]</scope>
    <source>
        <strain evidence="2 3">120-4 pot B 10/14</strain>
    </source>
</reference>
<organism evidence="2 3">
    <name type="scientific">Gigaspora margarita</name>
    <dbReference type="NCBI Taxonomy" id="4874"/>
    <lineage>
        <taxon>Eukaryota</taxon>
        <taxon>Fungi</taxon>
        <taxon>Fungi incertae sedis</taxon>
        <taxon>Mucoromycota</taxon>
        <taxon>Glomeromycotina</taxon>
        <taxon>Glomeromycetes</taxon>
        <taxon>Diversisporales</taxon>
        <taxon>Gigasporaceae</taxon>
        <taxon>Gigaspora</taxon>
    </lineage>
</organism>
<proteinExistence type="predicted"/>
<gene>
    <name evidence="2" type="ORF">GMARGA_LOCUS19106</name>
</gene>
<evidence type="ECO:0000313" key="2">
    <source>
        <dbReference type="EMBL" id="CAG8776263.1"/>
    </source>
</evidence>